<dbReference type="EMBL" id="UIDG01000572">
    <property type="protein sequence ID" value="SUS08261.1"/>
    <property type="molecule type" value="Genomic_DNA"/>
</dbReference>
<feature type="compositionally biased region" description="Basic and acidic residues" evidence="1">
    <location>
        <begin position="37"/>
        <end position="46"/>
    </location>
</feature>
<evidence type="ECO:0000256" key="1">
    <source>
        <dbReference type="SAM" id="MobiDB-lite"/>
    </source>
</evidence>
<dbReference type="AlphaFoldDB" id="A0A380TKN7"/>
<accession>A0A380TKN7</accession>
<organism evidence="2">
    <name type="scientific">metagenome</name>
    <dbReference type="NCBI Taxonomy" id="256318"/>
    <lineage>
        <taxon>unclassified sequences</taxon>
        <taxon>metagenomes</taxon>
    </lineage>
</organism>
<proteinExistence type="predicted"/>
<gene>
    <name evidence="2" type="ORF">DF3PB_6130002</name>
</gene>
<name>A0A380TKN7_9ZZZZ</name>
<protein>
    <submittedName>
        <fullName evidence="2">Uncharacterized protein</fullName>
    </submittedName>
</protein>
<sequence>MTGLQPSPCAAIYGFEVWQVTAFGPVILTGKAPGGRVIDDGTDRQEPGSPRKRASPPERGARSAIAYL</sequence>
<feature type="region of interest" description="Disordered" evidence="1">
    <location>
        <begin position="32"/>
        <end position="68"/>
    </location>
</feature>
<reference evidence="2" key="1">
    <citation type="submission" date="2018-07" db="EMBL/GenBank/DDBJ databases">
        <authorList>
            <person name="Quirk P.G."/>
            <person name="Krulwich T.A."/>
        </authorList>
    </citation>
    <scope>NUCLEOTIDE SEQUENCE</scope>
</reference>
<evidence type="ECO:0000313" key="2">
    <source>
        <dbReference type="EMBL" id="SUS08261.1"/>
    </source>
</evidence>